<proteinExistence type="predicted"/>
<protein>
    <submittedName>
        <fullName evidence="1">Uncharacterized protein</fullName>
    </submittedName>
</protein>
<gene>
    <name evidence="1" type="ORF">D0T11_03665</name>
</gene>
<evidence type="ECO:0000313" key="2">
    <source>
        <dbReference type="Proteomes" id="UP000284250"/>
    </source>
</evidence>
<dbReference type="RefSeq" id="WP_119654432.1">
    <property type="nucleotide sequence ID" value="NZ_JBHUOI010000028.1"/>
</dbReference>
<reference evidence="1 2" key="1">
    <citation type="submission" date="2018-09" db="EMBL/GenBank/DDBJ databases">
        <authorList>
            <person name="Zeman M."/>
            <person name="Pardy F."/>
        </authorList>
    </citation>
    <scope>NUCLEOTIDE SEQUENCE [LARGE SCALE GENOMIC DNA]</scope>
    <source>
        <strain evidence="1 2">CCM 8852</strain>
    </source>
</reference>
<sequence>MPDQENKILQGLYDTLFSAITYSPGSSQPSAFDPTRTLIQFSKLEAIRADDFANQLAPNNPKGNYNTAYNFFALADTAPPLTPTYEPTTGQVSQIFSQIVNGANTDAQVDPAQQKTYDENFAYLNQNITLPPPPPGNDAPGPITGPTPIAQAYDTNQTAYIAAVSTYRLTMNSYDLTTPEGQSQWNAKEPVLGNAITQAWNKWIQGGKANVEIAQNALAATINNIISAAIAGAQQAVSPANQLSAGSNKFFMTYPLPSDWANPNGSSGATQFTYNSAVENSSSDSDANTYGGGGSFGAGLWSVGGSYNHSDSSTQSHFDGTWVKISATMTLVRIMRPWLNSLLFSIQGWWLTGQAENSISDGQLDEANAKAMLPVIPTAFVVMNNVQITSDFSTKDESHIASATSGSASVGWGPFSISASYSHSESHDRQTATYANGTITIPGMQIVAWVNEIMPASPSMTAPKKASENIISDTRR</sequence>
<organism evidence="1 2">
    <name type="scientific">Hymenobacter rubripertinctus</name>
    <dbReference type="NCBI Taxonomy" id="2029981"/>
    <lineage>
        <taxon>Bacteria</taxon>
        <taxon>Pseudomonadati</taxon>
        <taxon>Bacteroidota</taxon>
        <taxon>Cytophagia</taxon>
        <taxon>Cytophagales</taxon>
        <taxon>Hymenobacteraceae</taxon>
        <taxon>Hymenobacter</taxon>
    </lineage>
</organism>
<dbReference type="AlphaFoldDB" id="A0A418R648"/>
<comment type="caution">
    <text evidence="1">The sequence shown here is derived from an EMBL/GenBank/DDBJ whole genome shotgun (WGS) entry which is preliminary data.</text>
</comment>
<dbReference type="OrthoDB" id="1110562at2"/>
<keyword evidence="2" id="KW-1185">Reference proteome</keyword>
<dbReference type="Proteomes" id="UP000284250">
    <property type="component" value="Unassembled WGS sequence"/>
</dbReference>
<evidence type="ECO:0000313" key="1">
    <source>
        <dbReference type="EMBL" id="RIY12831.1"/>
    </source>
</evidence>
<name>A0A418R648_9BACT</name>
<accession>A0A418R648</accession>
<dbReference type="EMBL" id="QYCN01000004">
    <property type="protein sequence ID" value="RIY12831.1"/>
    <property type="molecule type" value="Genomic_DNA"/>
</dbReference>
<reference evidence="1 2" key="2">
    <citation type="submission" date="2019-01" db="EMBL/GenBank/DDBJ databases">
        <title>Hymenobacter humicola sp. nov., isolated from soils in Antarctica.</title>
        <authorList>
            <person name="Sedlacek I."/>
            <person name="Holochova P."/>
            <person name="Kralova S."/>
            <person name="Pantucek R."/>
            <person name="Stankova E."/>
            <person name="Vrbovska V."/>
            <person name="Kristofova L."/>
            <person name="Svec P."/>
            <person name="Busse H.-J."/>
        </authorList>
    </citation>
    <scope>NUCLEOTIDE SEQUENCE [LARGE SCALE GENOMIC DNA]</scope>
    <source>
        <strain evidence="1 2">CCM 8852</strain>
    </source>
</reference>